<dbReference type="EMBL" id="JACSQV010000002">
    <property type="protein sequence ID" value="MBD7917259.1"/>
    <property type="molecule type" value="Genomic_DNA"/>
</dbReference>
<sequence>MPRHIRLATGLVTATALAVLLGGCNAARDQLSGPPRDENDVPITRLVKDAVTEALPDAAEVTPRAGLDGFAYRMGLTVTWPDEQPLDADAVAAGARAICEHLTGFDYVDYGFYLAGEDRRVDLTELWPRTFPDVGRVDRSTVTFLEDDCTAIRS</sequence>
<accession>A0ABR8QAH2</accession>
<feature type="signal peptide" evidence="1">
    <location>
        <begin position="1"/>
        <end position="26"/>
    </location>
</feature>
<reference evidence="2 3" key="1">
    <citation type="submission" date="2020-08" db="EMBL/GenBank/DDBJ databases">
        <title>A Genomic Blueprint of the Chicken Gut Microbiome.</title>
        <authorList>
            <person name="Gilroy R."/>
            <person name="Ravi A."/>
            <person name="Getino M."/>
            <person name="Pursley I."/>
            <person name="Horton D.L."/>
            <person name="Alikhan N.-F."/>
            <person name="Baker D."/>
            <person name="Gharbi K."/>
            <person name="Hall N."/>
            <person name="Watson M."/>
            <person name="Adriaenssens E.M."/>
            <person name="Foster-Nyarko E."/>
            <person name="Jarju S."/>
            <person name="Secka A."/>
            <person name="Antonio M."/>
            <person name="Oren A."/>
            <person name="Chaudhuri R."/>
            <person name="La Ragione R.M."/>
            <person name="Hildebrand F."/>
            <person name="Pallen M.J."/>
        </authorList>
    </citation>
    <scope>NUCLEOTIDE SEQUENCE [LARGE SCALE GENOMIC DNA]</scope>
    <source>
        <strain evidence="2 3">Sa3CUA2</strain>
    </source>
</reference>
<gene>
    <name evidence="2" type="ORF">H9657_03070</name>
</gene>
<evidence type="ECO:0008006" key="4">
    <source>
        <dbReference type="Google" id="ProtNLM"/>
    </source>
</evidence>
<dbReference type="Proteomes" id="UP000604241">
    <property type="component" value="Unassembled WGS sequence"/>
</dbReference>
<dbReference type="PROSITE" id="PS51257">
    <property type="entry name" value="PROKAR_LIPOPROTEIN"/>
    <property type="match status" value="1"/>
</dbReference>
<evidence type="ECO:0000313" key="2">
    <source>
        <dbReference type="EMBL" id="MBD7917259.1"/>
    </source>
</evidence>
<feature type="chain" id="PRO_5046934698" description="Lipoprotein" evidence="1">
    <location>
        <begin position="27"/>
        <end position="154"/>
    </location>
</feature>
<organism evidence="2 3">
    <name type="scientific">Cellulomonas avistercoris</name>
    <dbReference type="NCBI Taxonomy" id="2762242"/>
    <lineage>
        <taxon>Bacteria</taxon>
        <taxon>Bacillati</taxon>
        <taxon>Actinomycetota</taxon>
        <taxon>Actinomycetes</taxon>
        <taxon>Micrococcales</taxon>
        <taxon>Cellulomonadaceae</taxon>
        <taxon>Cellulomonas</taxon>
    </lineage>
</organism>
<comment type="caution">
    <text evidence="2">The sequence shown here is derived from an EMBL/GenBank/DDBJ whole genome shotgun (WGS) entry which is preliminary data.</text>
</comment>
<keyword evidence="3" id="KW-1185">Reference proteome</keyword>
<evidence type="ECO:0000313" key="3">
    <source>
        <dbReference type="Proteomes" id="UP000604241"/>
    </source>
</evidence>
<dbReference type="RefSeq" id="WP_191780236.1">
    <property type="nucleotide sequence ID" value="NZ_JACSQV010000002.1"/>
</dbReference>
<evidence type="ECO:0000256" key="1">
    <source>
        <dbReference type="SAM" id="SignalP"/>
    </source>
</evidence>
<proteinExistence type="predicted"/>
<keyword evidence="1" id="KW-0732">Signal</keyword>
<name>A0ABR8QAH2_9CELL</name>
<protein>
    <recommendedName>
        <fullName evidence="4">Lipoprotein</fullName>
    </recommendedName>
</protein>